<organism evidence="9 10">
    <name type="scientific">Lymnaea stagnalis</name>
    <name type="common">Great pond snail</name>
    <name type="synonym">Helix stagnalis</name>
    <dbReference type="NCBI Taxonomy" id="6523"/>
    <lineage>
        <taxon>Eukaryota</taxon>
        <taxon>Metazoa</taxon>
        <taxon>Spiralia</taxon>
        <taxon>Lophotrochozoa</taxon>
        <taxon>Mollusca</taxon>
        <taxon>Gastropoda</taxon>
        <taxon>Heterobranchia</taxon>
        <taxon>Euthyneura</taxon>
        <taxon>Panpulmonata</taxon>
        <taxon>Hygrophila</taxon>
        <taxon>Lymnaeoidea</taxon>
        <taxon>Lymnaeidae</taxon>
        <taxon>Lymnaea</taxon>
    </lineage>
</organism>
<dbReference type="PROSITE" id="PS50067">
    <property type="entry name" value="KINESIN_MOTOR_2"/>
    <property type="match status" value="1"/>
</dbReference>
<feature type="compositionally biased region" description="Polar residues" evidence="7">
    <location>
        <begin position="1"/>
        <end position="12"/>
    </location>
</feature>
<feature type="compositionally biased region" description="Polar residues" evidence="7">
    <location>
        <begin position="101"/>
        <end position="124"/>
    </location>
</feature>
<dbReference type="PANTHER" id="PTHR47969:SF33">
    <property type="entry name" value="KINESIN-LIKE PROTEIN"/>
    <property type="match status" value="1"/>
</dbReference>
<evidence type="ECO:0000256" key="2">
    <source>
        <dbReference type="ARBA" id="ARBA00022741"/>
    </source>
</evidence>
<dbReference type="GO" id="GO:0008017">
    <property type="term" value="F:microtubule binding"/>
    <property type="evidence" value="ECO:0007669"/>
    <property type="project" value="InterPro"/>
</dbReference>
<dbReference type="GO" id="GO:0003777">
    <property type="term" value="F:microtubule motor activity"/>
    <property type="evidence" value="ECO:0007669"/>
    <property type="project" value="InterPro"/>
</dbReference>
<dbReference type="InterPro" id="IPR036961">
    <property type="entry name" value="Kinesin_motor_dom_sf"/>
</dbReference>
<dbReference type="Pfam" id="PF00225">
    <property type="entry name" value="Kinesin"/>
    <property type="match status" value="1"/>
</dbReference>
<dbReference type="SUPFAM" id="SSF52540">
    <property type="entry name" value="P-loop containing nucleoside triphosphate hydrolases"/>
    <property type="match status" value="1"/>
</dbReference>
<dbReference type="GO" id="GO:0007018">
    <property type="term" value="P:microtubule-based movement"/>
    <property type="evidence" value="ECO:0007669"/>
    <property type="project" value="InterPro"/>
</dbReference>
<dbReference type="Proteomes" id="UP001497497">
    <property type="component" value="Unassembled WGS sequence"/>
</dbReference>
<dbReference type="InterPro" id="IPR019821">
    <property type="entry name" value="Kinesin_motor_CS"/>
</dbReference>
<dbReference type="GO" id="GO:0051231">
    <property type="term" value="P:spindle elongation"/>
    <property type="evidence" value="ECO:0007669"/>
    <property type="project" value="TreeGrafter"/>
</dbReference>
<evidence type="ECO:0000256" key="5">
    <source>
        <dbReference type="PROSITE-ProRule" id="PRU00283"/>
    </source>
</evidence>
<dbReference type="PROSITE" id="PS00411">
    <property type="entry name" value="KINESIN_MOTOR_1"/>
    <property type="match status" value="1"/>
</dbReference>
<feature type="compositionally biased region" description="Basic and acidic residues" evidence="7">
    <location>
        <begin position="84"/>
        <end position="100"/>
    </location>
</feature>
<evidence type="ECO:0000256" key="6">
    <source>
        <dbReference type="RuleBase" id="RU000394"/>
    </source>
</evidence>
<comment type="caution">
    <text evidence="9">The sequence shown here is derived from an EMBL/GenBank/DDBJ whole genome shotgun (WGS) entry which is preliminary data.</text>
</comment>
<evidence type="ECO:0000256" key="3">
    <source>
        <dbReference type="ARBA" id="ARBA00022840"/>
    </source>
</evidence>
<comment type="subcellular location">
    <subcellularLocation>
        <location evidence="1">Cytoplasm</location>
        <location evidence="1">Cytoskeleton</location>
    </subcellularLocation>
</comment>
<dbReference type="AlphaFoldDB" id="A0AAV2IBQ5"/>
<dbReference type="InterPro" id="IPR027417">
    <property type="entry name" value="P-loop_NTPase"/>
</dbReference>
<dbReference type="EMBL" id="CAXITT010000560">
    <property type="protein sequence ID" value="CAL1543571.1"/>
    <property type="molecule type" value="Genomic_DNA"/>
</dbReference>
<dbReference type="GO" id="GO:0005524">
    <property type="term" value="F:ATP binding"/>
    <property type="evidence" value="ECO:0007669"/>
    <property type="project" value="UniProtKB-UniRule"/>
</dbReference>
<keyword evidence="6" id="KW-0493">Microtubule</keyword>
<dbReference type="GO" id="GO:0005875">
    <property type="term" value="C:microtubule associated complex"/>
    <property type="evidence" value="ECO:0007669"/>
    <property type="project" value="TreeGrafter"/>
</dbReference>
<feature type="compositionally biased region" description="Polar residues" evidence="7">
    <location>
        <begin position="782"/>
        <end position="794"/>
    </location>
</feature>
<evidence type="ECO:0000256" key="4">
    <source>
        <dbReference type="ARBA" id="ARBA00023212"/>
    </source>
</evidence>
<name>A0AAV2IBQ5_LYMST</name>
<gene>
    <name evidence="9" type="ORF">GSLYS_00017105001</name>
</gene>
<evidence type="ECO:0000256" key="7">
    <source>
        <dbReference type="SAM" id="MobiDB-lite"/>
    </source>
</evidence>
<feature type="region of interest" description="Disordered" evidence="7">
    <location>
        <begin position="779"/>
        <end position="798"/>
    </location>
</feature>
<dbReference type="SMART" id="SM00129">
    <property type="entry name" value="KISc"/>
    <property type="match status" value="1"/>
</dbReference>
<dbReference type="GO" id="GO:0007052">
    <property type="term" value="P:mitotic spindle organization"/>
    <property type="evidence" value="ECO:0007669"/>
    <property type="project" value="TreeGrafter"/>
</dbReference>
<feature type="region of interest" description="Disordered" evidence="7">
    <location>
        <begin position="1"/>
        <end position="141"/>
    </location>
</feature>
<dbReference type="PANTHER" id="PTHR47969">
    <property type="entry name" value="CHROMOSOME-ASSOCIATED KINESIN KIF4A-RELATED"/>
    <property type="match status" value="1"/>
</dbReference>
<feature type="binding site" evidence="5">
    <location>
        <begin position="313"/>
        <end position="320"/>
    </location>
    <ligand>
        <name>ATP</name>
        <dbReference type="ChEBI" id="CHEBI:30616"/>
    </ligand>
</feature>
<keyword evidence="4" id="KW-0206">Cytoskeleton</keyword>
<dbReference type="PRINTS" id="PR00380">
    <property type="entry name" value="KINESINHEAVY"/>
</dbReference>
<sequence>MRNGDSWTEGQNSLTTLTSSMTTGPTSLTAVPQTNKNKNSNKYVAGTKRNGVTKPFGYKLDPLELTNQSSYKTRSMPRSSDSIDSDRRVSFREDIEDHSDTSQASMDSDLKQTTDLPGQTQCRTANGGPEKGPQVSAKEPSNKFLDAARPGAMTWRKAASEPVLSGAGREDVDRFADDVNFDRTERFGSGNYGFDYEPTGRKYTAKPLRATFGSSTSLSTNTENSDDTDDVFNVILRVRPLNAQESSRRDTFSADFPGDGQVSINNSGTIRNFQFNVVFEPDADQQDVFESSGIKKLVEGALNGYSCTAFAFGQTGSGKTHTMTGPPAQFHTVGVTPDPNMYGVMQRSFKYLFQILKKQRTLKLVKASFLEVYNEQVIDLLNNSHRKYLTIRWSKNKGFYVENLFTVECETIDDLMAVLEEGLRNRQTGSHGLNEFSSRSHSVLTVTIDSETQPEPEDENLYITKRGKLSFVDLAGSEKVRDSTANGGPGMVESNSINKSLLVLGNCISHLCDPKKRQGHIPYRDSKLTKLLADSLGGNGLTLMIACITPSSSNVTETLNTLRYASRAKRIKTKPTIKMDPREKLIMTLKKEVKILRQENHYLRQQLDFPAKPRGQLQKENDEKFRKFMKEQHQKETGLYDMLQEYMIENEALRAENSEMHSVKENSRREQQILYKENEKLSGRLEELERLMAENPGTWSFGDHRRTDGYGQHDLSPVGSPVTAGYVTPSHRSTLRPIGATLIVNSSKLPSPVVHGQPMRPPHRLPDHVTRPAPRPVEYIEGNNQSNGPTSPRLSSLVKPGVISPRFTDRKSSQLSQTDVIRGMNEKLKQDLLELDGEIQHQTRIAAKNNNCR</sequence>
<evidence type="ECO:0000259" key="8">
    <source>
        <dbReference type="PROSITE" id="PS50067"/>
    </source>
</evidence>
<evidence type="ECO:0000313" key="9">
    <source>
        <dbReference type="EMBL" id="CAL1543571.1"/>
    </source>
</evidence>
<evidence type="ECO:0000256" key="1">
    <source>
        <dbReference type="ARBA" id="ARBA00004245"/>
    </source>
</evidence>
<feature type="domain" description="Kinesin motor" evidence="8">
    <location>
        <begin position="231"/>
        <end position="571"/>
    </location>
</feature>
<keyword evidence="2 5" id="KW-0547">Nucleotide-binding</keyword>
<dbReference type="CDD" id="cd00106">
    <property type="entry name" value="KISc"/>
    <property type="match status" value="1"/>
</dbReference>
<keyword evidence="4" id="KW-0963">Cytoplasm</keyword>
<dbReference type="Gene3D" id="3.40.850.10">
    <property type="entry name" value="Kinesin motor domain"/>
    <property type="match status" value="1"/>
</dbReference>
<keyword evidence="3 5" id="KW-0067">ATP-binding</keyword>
<accession>A0AAV2IBQ5</accession>
<reference evidence="9 10" key="1">
    <citation type="submission" date="2024-04" db="EMBL/GenBank/DDBJ databases">
        <authorList>
            <consortium name="Genoscope - CEA"/>
            <person name="William W."/>
        </authorList>
    </citation>
    <scope>NUCLEOTIDE SEQUENCE [LARGE SCALE GENOMIC DNA]</scope>
</reference>
<evidence type="ECO:0000313" key="10">
    <source>
        <dbReference type="Proteomes" id="UP001497497"/>
    </source>
</evidence>
<proteinExistence type="inferred from homology"/>
<keyword evidence="10" id="KW-1185">Reference proteome</keyword>
<dbReference type="InterPro" id="IPR001752">
    <property type="entry name" value="Kinesin_motor_dom"/>
</dbReference>
<keyword evidence="5 6" id="KW-0505">Motor protein</keyword>
<dbReference type="InterPro" id="IPR027640">
    <property type="entry name" value="Kinesin-like_fam"/>
</dbReference>
<dbReference type="GO" id="GO:0005874">
    <property type="term" value="C:microtubule"/>
    <property type="evidence" value="ECO:0007669"/>
    <property type="project" value="UniProtKB-KW"/>
</dbReference>
<feature type="compositionally biased region" description="Low complexity" evidence="7">
    <location>
        <begin position="13"/>
        <end position="29"/>
    </location>
</feature>
<comment type="similarity">
    <text evidence="5 6">Belongs to the TRAFAC class myosin-kinesin ATPase superfamily. Kinesin family.</text>
</comment>
<dbReference type="FunFam" id="3.40.850.10:FF:000080">
    <property type="entry name" value="Kinesin-like protein"/>
    <property type="match status" value="1"/>
</dbReference>
<protein>
    <recommendedName>
        <fullName evidence="6">Kinesin-like protein</fullName>
    </recommendedName>
</protein>
<feature type="compositionally biased region" description="Polar residues" evidence="7">
    <location>
        <begin position="30"/>
        <end position="42"/>
    </location>
</feature>